<gene>
    <name evidence="1" type="ORF">ACFOSB_04730</name>
</gene>
<comment type="caution">
    <text evidence="1">The sequence shown here is derived from an EMBL/GenBank/DDBJ whole genome shotgun (WGS) entry which is preliminary data.</text>
</comment>
<reference evidence="2" key="1">
    <citation type="journal article" date="2019" name="Int. J. Syst. Evol. Microbiol.">
        <title>The Global Catalogue of Microorganisms (GCM) 10K type strain sequencing project: providing services to taxonomists for standard genome sequencing and annotation.</title>
        <authorList>
            <consortium name="The Broad Institute Genomics Platform"/>
            <consortium name="The Broad Institute Genome Sequencing Center for Infectious Disease"/>
            <person name="Wu L."/>
            <person name="Ma J."/>
        </authorList>
    </citation>
    <scope>NUCLEOTIDE SEQUENCE [LARGE SCALE GENOMIC DNA]</scope>
    <source>
        <strain evidence="2">CCTCC AB 2017081</strain>
    </source>
</reference>
<name>A0ABV7Z757_9DEIO</name>
<protein>
    <submittedName>
        <fullName evidence="1">Thioredoxin</fullName>
    </submittedName>
</protein>
<dbReference type="EMBL" id="JBHRZG010000004">
    <property type="protein sequence ID" value="MFC3832153.1"/>
    <property type="molecule type" value="Genomic_DNA"/>
</dbReference>
<dbReference type="Proteomes" id="UP001595803">
    <property type="component" value="Unassembled WGS sequence"/>
</dbReference>
<evidence type="ECO:0000313" key="1">
    <source>
        <dbReference type="EMBL" id="MFC3832153.1"/>
    </source>
</evidence>
<proteinExistence type="predicted"/>
<organism evidence="1 2">
    <name type="scientific">Deinococcus rufus</name>
    <dbReference type="NCBI Taxonomy" id="2136097"/>
    <lineage>
        <taxon>Bacteria</taxon>
        <taxon>Thermotogati</taxon>
        <taxon>Deinococcota</taxon>
        <taxon>Deinococci</taxon>
        <taxon>Deinococcales</taxon>
        <taxon>Deinococcaceae</taxon>
        <taxon>Deinococcus</taxon>
    </lineage>
</organism>
<keyword evidence="2" id="KW-1185">Reference proteome</keyword>
<sequence length="98" mass="10501">MTERPFALLTQEHCPACDRLERMLGGPLRGQYAAQIEVVHRQQHPTAFETLAGAHGLRATPALLHRPSGQVLAAPTGLGEVQRFLALERAAAGTRPGG</sequence>
<accession>A0ABV7Z757</accession>
<evidence type="ECO:0000313" key="2">
    <source>
        <dbReference type="Proteomes" id="UP001595803"/>
    </source>
</evidence>
<dbReference type="RefSeq" id="WP_322473378.1">
    <property type="nucleotide sequence ID" value="NZ_JBHRZG010000004.1"/>
</dbReference>